<keyword evidence="15" id="KW-1185">Reference proteome</keyword>
<keyword evidence="6" id="KW-0479">Metal-binding</keyword>
<keyword evidence="10" id="KW-0503">Monooxygenase</keyword>
<dbReference type="PANTHER" id="PTHR38674:SF1">
    <property type="entry name" value="ALKANE 1-MONOOXYGENASE 1"/>
    <property type="match status" value="1"/>
</dbReference>
<keyword evidence="9" id="KW-0408">Iron</keyword>
<dbReference type="PANTHER" id="PTHR38674">
    <property type="entry name" value="ALKANE 1-MONOOXYGENASE 1"/>
    <property type="match status" value="1"/>
</dbReference>
<evidence type="ECO:0000256" key="8">
    <source>
        <dbReference type="ARBA" id="ARBA00023002"/>
    </source>
</evidence>
<evidence type="ECO:0000256" key="3">
    <source>
        <dbReference type="ARBA" id="ARBA00022475"/>
    </source>
</evidence>
<proteinExistence type="inferred from homology"/>
<evidence type="ECO:0000256" key="2">
    <source>
        <dbReference type="ARBA" id="ARBA00010823"/>
    </source>
</evidence>
<feature type="transmembrane region" description="Helical" evidence="12">
    <location>
        <begin position="72"/>
        <end position="92"/>
    </location>
</feature>
<comment type="similarity">
    <text evidence="2">Belongs to the fatty acid desaturase type 1 family. AlkB subfamily.</text>
</comment>
<dbReference type="AlphaFoldDB" id="A0A8G0ZYT7"/>
<evidence type="ECO:0000256" key="12">
    <source>
        <dbReference type="SAM" id="Phobius"/>
    </source>
</evidence>
<keyword evidence="8" id="KW-0560">Oxidoreductase</keyword>
<evidence type="ECO:0000256" key="4">
    <source>
        <dbReference type="ARBA" id="ARBA00022519"/>
    </source>
</evidence>
<comment type="subcellular location">
    <subcellularLocation>
        <location evidence="1">Cell inner membrane</location>
        <topology evidence="1">Multi-pass membrane protein</topology>
    </subcellularLocation>
</comment>
<evidence type="ECO:0000259" key="13">
    <source>
        <dbReference type="Pfam" id="PF00487"/>
    </source>
</evidence>
<dbReference type="InterPro" id="IPR033885">
    <property type="entry name" value="AlkB/XylM"/>
</dbReference>
<feature type="transmembrane region" description="Helical" evidence="12">
    <location>
        <begin position="104"/>
        <end position="125"/>
    </location>
</feature>
<keyword evidence="3" id="KW-1003">Cell membrane</keyword>
<evidence type="ECO:0000256" key="11">
    <source>
        <dbReference type="ARBA" id="ARBA00023136"/>
    </source>
</evidence>
<keyword evidence="7 12" id="KW-1133">Transmembrane helix</keyword>
<organism evidence="14 15">
    <name type="scientific">Neotabrizicola shimadae</name>
    <dbReference type="NCBI Taxonomy" id="2807096"/>
    <lineage>
        <taxon>Bacteria</taxon>
        <taxon>Pseudomonadati</taxon>
        <taxon>Pseudomonadota</taxon>
        <taxon>Alphaproteobacteria</taxon>
        <taxon>Rhodobacterales</taxon>
        <taxon>Paracoccaceae</taxon>
        <taxon>Neotabrizicola</taxon>
    </lineage>
</organism>
<sequence>MRRTLPPLPVAAFAVVALAPLPLLVAGLVQGGWLALAGLGYMTVLVMLIDQVIPLVAADAPEGAEFPAGDALLVLLGGLHLAALPLAVWLIAGPGGLALWERLALFLGFGLWFGQVSVPAAHELIHRRARGLFGLGVAVYVSLLFGHHASAHRLVHHRHVGSAADPNTARAGEGFYRFALRAWSGSFRAGWLAERALRPGQRITPYTVYVLGAAGVLGLAFVLAGWVGVAVWAGLAVHAQLQLLLSDYVQHYGLSRARRTDGRLEPVGPRHSWNARAWFSSALMLNAPRHSDHHAHPARPYPALRLPAPEEAPMLPWPLPVACSIALVPPLWKSLVRPRLAAWRTEA</sequence>
<dbReference type="InterPro" id="IPR005804">
    <property type="entry name" value="FA_desaturase_dom"/>
</dbReference>
<reference evidence="14" key="1">
    <citation type="submission" date="2021-02" db="EMBL/GenBank/DDBJ databases">
        <title>Rhodobacter shimadae sp. nov., an aerobic anoxygenic phototrophic bacterium isolated from a hot spring.</title>
        <authorList>
            <person name="Muramatsu S."/>
            <person name="Haruta S."/>
            <person name="Hirose S."/>
            <person name="Hanada S."/>
        </authorList>
    </citation>
    <scope>NUCLEOTIDE SEQUENCE</scope>
    <source>
        <strain evidence="14">N10</strain>
    </source>
</reference>
<feature type="transmembrane region" description="Helical" evidence="12">
    <location>
        <begin position="132"/>
        <end position="150"/>
    </location>
</feature>
<keyword evidence="4" id="KW-0997">Cell inner membrane</keyword>
<evidence type="ECO:0000256" key="1">
    <source>
        <dbReference type="ARBA" id="ARBA00004429"/>
    </source>
</evidence>
<dbReference type="CDD" id="cd03512">
    <property type="entry name" value="Alkane-hydroxylase"/>
    <property type="match status" value="1"/>
</dbReference>
<evidence type="ECO:0000313" key="15">
    <source>
        <dbReference type="Proteomes" id="UP000826300"/>
    </source>
</evidence>
<feature type="transmembrane region" description="Helical" evidence="12">
    <location>
        <begin position="206"/>
        <end position="235"/>
    </location>
</feature>
<evidence type="ECO:0000256" key="6">
    <source>
        <dbReference type="ARBA" id="ARBA00022723"/>
    </source>
</evidence>
<evidence type="ECO:0000256" key="5">
    <source>
        <dbReference type="ARBA" id="ARBA00022692"/>
    </source>
</evidence>
<dbReference type="KEGG" id="nsm:JO391_08015"/>
<dbReference type="GO" id="GO:0046872">
    <property type="term" value="F:metal ion binding"/>
    <property type="evidence" value="ECO:0007669"/>
    <property type="project" value="UniProtKB-KW"/>
</dbReference>
<dbReference type="GO" id="GO:0006629">
    <property type="term" value="P:lipid metabolic process"/>
    <property type="evidence" value="ECO:0007669"/>
    <property type="project" value="InterPro"/>
</dbReference>
<dbReference type="RefSeq" id="WP_220663962.1">
    <property type="nucleotide sequence ID" value="NZ_CP069370.1"/>
</dbReference>
<dbReference type="GO" id="GO:0005886">
    <property type="term" value="C:plasma membrane"/>
    <property type="evidence" value="ECO:0007669"/>
    <property type="project" value="UniProtKB-SubCell"/>
</dbReference>
<keyword evidence="11 12" id="KW-0472">Membrane</keyword>
<name>A0A8G0ZYT7_9RHOB</name>
<feature type="transmembrane region" description="Helical" evidence="12">
    <location>
        <begin position="41"/>
        <end position="60"/>
    </location>
</feature>
<evidence type="ECO:0000256" key="10">
    <source>
        <dbReference type="ARBA" id="ARBA00023033"/>
    </source>
</evidence>
<protein>
    <submittedName>
        <fullName evidence="14">Alkane 1-monooxygenase</fullName>
    </submittedName>
</protein>
<dbReference type="GO" id="GO:0004497">
    <property type="term" value="F:monooxygenase activity"/>
    <property type="evidence" value="ECO:0007669"/>
    <property type="project" value="UniProtKB-KW"/>
</dbReference>
<dbReference type="Pfam" id="PF00487">
    <property type="entry name" value="FA_desaturase"/>
    <property type="match status" value="1"/>
</dbReference>
<dbReference type="EMBL" id="CP069370">
    <property type="protein sequence ID" value="QYZ71430.1"/>
    <property type="molecule type" value="Genomic_DNA"/>
</dbReference>
<dbReference type="Proteomes" id="UP000826300">
    <property type="component" value="Chromosome"/>
</dbReference>
<gene>
    <name evidence="14" type="ORF">JO391_08015</name>
</gene>
<feature type="domain" description="Fatty acid desaturase" evidence="13">
    <location>
        <begin position="103"/>
        <end position="316"/>
    </location>
</feature>
<evidence type="ECO:0000313" key="14">
    <source>
        <dbReference type="EMBL" id="QYZ71430.1"/>
    </source>
</evidence>
<evidence type="ECO:0000256" key="9">
    <source>
        <dbReference type="ARBA" id="ARBA00023004"/>
    </source>
</evidence>
<accession>A0A8G0ZYT7</accession>
<keyword evidence="5 12" id="KW-0812">Transmembrane</keyword>
<evidence type="ECO:0000256" key="7">
    <source>
        <dbReference type="ARBA" id="ARBA00022989"/>
    </source>
</evidence>